<keyword evidence="4" id="KW-0808">Transferase</keyword>
<comment type="catalytic activity">
    <reaction evidence="1">
        <text>inosine + phosphate = alpha-D-ribose 1-phosphate + hypoxanthine</text>
        <dbReference type="Rhea" id="RHEA:27646"/>
        <dbReference type="ChEBI" id="CHEBI:17368"/>
        <dbReference type="ChEBI" id="CHEBI:17596"/>
        <dbReference type="ChEBI" id="CHEBI:43474"/>
        <dbReference type="ChEBI" id="CHEBI:57720"/>
        <dbReference type="EC" id="2.4.2.1"/>
    </reaction>
    <physiologicalReaction direction="left-to-right" evidence="1">
        <dbReference type="Rhea" id="RHEA:27647"/>
    </physiologicalReaction>
</comment>
<dbReference type="Pfam" id="PF02578">
    <property type="entry name" value="Cu-oxidase_4"/>
    <property type="match status" value="1"/>
</dbReference>
<dbReference type="GO" id="GO:0005507">
    <property type="term" value="F:copper ion binding"/>
    <property type="evidence" value="ECO:0007669"/>
    <property type="project" value="TreeGrafter"/>
</dbReference>
<comment type="catalytic activity">
    <reaction evidence="10">
        <text>S-methyl-5'-thioadenosine + phosphate = 5-(methylsulfanyl)-alpha-D-ribose 1-phosphate + adenine</text>
        <dbReference type="Rhea" id="RHEA:11852"/>
        <dbReference type="ChEBI" id="CHEBI:16708"/>
        <dbReference type="ChEBI" id="CHEBI:17509"/>
        <dbReference type="ChEBI" id="CHEBI:43474"/>
        <dbReference type="ChEBI" id="CHEBI:58533"/>
        <dbReference type="EC" id="2.4.2.28"/>
    </reaction>
    <physiologicalReaction direction="left-to-right" evidence="10">
        <dbReference type="Rhea" id="RHEA:11853"/>
    </physiologicalReaction>
</comment>
<accession>A0AAU7VL10</accession>
<dbReference type="CDD" id="cd16833">
    <property type="entry name" value="YfiH"/>
    <property type="match status" value="1"/>
</dbReference>
<evidence type="ECO:0000256" key="2">
    <source>
        <dbReference type="ARBA" id="ARBA00003215"/>
    </source>
</evidence>
<dbReference type="GO" id="GO:0016787">
    <property type="term" value="F:hydrolase activity"/>
    <property type="evidence" value="ECO:0007669"/>
    <property type="project" value="UniProtKB-KW"/>
</dbReference>
<evidence type="ECO:0000256" key="4">
    <source>
        <dbReference type="ARBA" id="ARBA00022679"/>
    </source>
</evidence>
<dbReference type="SUPFAM" id="SSF64438">
    <property type="entry name" value="CNF1/YfiH-like putative cysteine hydrolases"/>
    <property type="match status" value="1"/>
</dbReference>
<name>A0AAU7VL10_9FIRM</name>
<proteinExistence type="inferred from homology"/>
<evidence type="ECO:0000256" key="3">
    <source>
        <dbReference type="ARBA" id="ARBA00007353"/>
    </source>
</evidence>
<dbReference type="InterPro" id="IPR011324">
    <property type="entry name" value="Cytotoxic_necrot_fac-like_cat"/>
</dbReference>
<evidence type="ECO:0000313" key="11">
    <source>
        <dbReference type="EMBL" id="XBX74752.1"/>
    </source>
</evidence>
<comment type="similarity">
    <text evidence="3">Belongs to the purine nucleoside phosphorylase YfiH/LACC1 family.</text>
</comment>
<comment type="catalytic activity">
    <reaction evidence="8">
        <text>adenosine + H2O + H(+) = inosine + NH4(+)</text>
        <dbReference type="Rhea" id="RHEA:24408"/>
        <dbReference type="ChEBI" id="CHEBI:15377"/>
        <dbReference type="ChEBI" id="CHEBI:15378"/>
        <dbReference type="ChEBI" id="CHEBI:16335"/>
        <dbReference type="ChEBI" id="CHEBI:17596"/>
        <dbReference type="ChEBI" id="CHEBI:28938"/>
        <dbReference type="EC" id="3.5.4.4"/>
    </reaction>
    <physiologicalReaction direction="left-to-right" evidence="8">
        <dbReference type="Rhea" id="RHEA:24409"/>
    </physiologicalReaction>
</comment>
<evidence type="ECO:0000256" key="7">
    <source>
        <dbReference type="ARBA" id="ARBA00022833"/>
    </source>
</evidence>
<reference evidence="11" key="1">
    <citation type="journal article" date="2013" name="Extremophiles">
        <title>Proteinivorax tanatarense gen. nov., sp. nov., an anaerobic, haloalkaliphilic, proteolytic bacterium isolated from a decaying algal bloom, and proposal of Proteinivoraceae fam. nov.</title>
        <authorList>
            <person name="Kevbrin V."/>
            <person name="Boltyanskaya Y."/>
            <person name="Zhilina T."/>
            <person name="Kolganova T."/>
            <person name="Lavrentjeva E."/>
            <person name="Kuznetsov B."/>
        </authorList>
    </citation>
    <scope>NUCLEOTIDE SEQUENCE</scope>
    <source>
        <strain evidence="11">Z-910T</strain>
    </source>
</reference>
<evidence type="ECO:0000256" key="6">
    <source>
        <dbReference type="ARBA" id="ARBA00022801"/>
    </source>
</evidence>
<evidence type="ECO:0000256" key="10">
    <source>
        <dbReference type="ARBA" id="ARBA00049893"/>
    </source>
</evidence>
<dbReference type="PANTHER" id="PTHR30616">
    <property type="entry name" value="UNCHARACTERIZED PROTEIN YFIH"/>
    <property type="match status" value="1"/>
</dbReference>
<sequence length="244" mass="27062">MSIYKFSENSLDIFVSTTDLGSFKIDTASKIPPRQSFNNLNNQTKVPLDKIVRPNLANGSDYVEVSLKDGGRGVVASKDTIDNKDGLITKDKGLYLSITTADCYPIVLHDPKQSILALAHGGWRGVVGKLEIKLLKHMVSIGAKLEDISVIYVAGICKECYVQHDQYLYDVFINKYNYPASIVGKKDNLYSIDIAAASQHNFRQVGFNGNFKNLCLCNFCNPKLFSVRRDGKNTGRILTLVGMN</sequence>
<organism evidence="11">
    <name type="scientific">Proteinivorax tanatarense</name>
    <dbReference type="NCBI Taxonomy" id="1260629"/>
    <lineage>
        <taxon>Bacteria</taxon>
        <taxon>Bacillati</taxon>
        <taxon>Bacillota</taxon>
        <taxon>Clostridia</taxon>
        <taxon>Eubacteriales</taxon>
        <taxon>Proteinivoracaceae</taxon>
        <taxon>Proteinivorax</taxon>
    </lineage>
</organism>
<evidence type="ECO:0000256" key="5">
    <source>
        <dbReference type="ARBA" id="ARBA00022723"/>
    </source>
</evidence>
<protein>
    <submittedName>
        <fullName evidence="11">Polyphenol oxidase family protein</fullName>
    </submittedName>
</protein>
<dbReference type="GO" id="GO:0017061">
    <property type="term" value="F:S-methyl-5-thioadenosine phosphorylase activity"/>
    <property type="evidence" value="ECO:0007669"/>
    <property type="project" value="UniProtKB-EC"/>
</dbReference>
<dbReference type="PANTHER" id="PTHR30616:SF2">
    <property type="entry name" value="PURINE NUCLEOSIDE PHOSPHORYLASE LACC1"/>
    <property type="match status" value="1"/>
</dbReference>
<comment type="catalytic activity">
    <reaction evidence="9">
        <text>adenosine + phosphate = alpha-D-ribose 1-phosphate + adenine</text>
        <dbReference type="Rhea" id="RHEA:27642"/>
        <dbReference type="ChEBI" id="CHEBI:16335"/>
        <dbReference type="ChEBI" id="CHEBI:16708"/>
        <dbReference type="ChEBI" id="CHEBI:43474"/>
        <dbReference type="ChEBI" id="CHEBI:57720"/>
        <dbReference type="EC" id="2.4.2.1"/>
    </reaction>
    <physiologicalReaction direction="left-to-right" evidence="9">
        <dbReference type="Rhea" id="RHEA:27643"/>
    </physiologicalReaction>
</comment>
<evidence type="ECO:0000256" key="8">
    <source>
        <dbReference type="ARBA" id="ARBA00047989"/>
    </source>
</evidence>
<reference evidence="11" key="2">
    <citation type="submission" date="2024-06" db="EMBL/GenBank/DDBJ databases">
        <authorList>
            <person name="Petrova K.O."/>
            <person name="Toshchakov S.V."/>
            <person name="Boltjanskaja Y.V."/>
            <person name="Kevbrin V."/>
        </authorList>
    </citation>
    <scope>NUCLEOTIDE SEQUENCE</scope>
    <source>
        <strain evidence="11">Z-910T</strain>
    </source>
</reference>
<dbReference type="EMBL" id="CP158367">
    <property type="protein sequence ID" value="XBX74752.1"/>
    <property type="molecule type" value="Genomic_DNA"/>
</dbReference>
<dbReference type="Gene3D" id="3.60.140.10">
    <property type="entry name" value="CNF1/YfiH-like putative cysteine hydrolases"/>
    <property type="match status" value="1"/>
</dbReference>
<comment type="function">
    <text evidence="2">Purine nucleoside enzyme that catalyzes the phosphorolysis of adenosine and inosine nucleosides, yielding D-ribose 1-phosphate and the respective free bases, adenine and hypoxanthine. Also catalyzes the phosphorolysis of S-methyl-5'-thioadenosine into adenine and S-methyl-5-thio-alpha-D-ribose 1-phosphate. Also has adenosine deaminase activity.</text>
</comment>
<dbReference type="AlphaFoldDB" id="A0AAU7VL10"/>
<keyword evidence="5" id="KW-0479">Metal-binding</keyword>
<keyword evidence="7" id="KW-0862">Zinc</keyword>
<evidence type="ECO:0000256" key="9">
    <source>
        <dbReference type="ARBA" id="ARBA00048968"/>
    </source>
</evidence>
<keyword evidence="6" id="KW-0378">Hydrolase</keyword>
<dbReference type="RefSeq" id="WP_350343501.1">
    <property type="nucleotide sequence ID" value="NZ_CP158367.1"/>
</dbReference>
<gene>
    <name evidence="11" type="ORF">PRVXT_002810</name>
</gene>
<evidence type="ECO:0000256" key="1">
    <source>
        <dbReference type="ARBA" id="ARBA00000553"/>
    </source>
</evidence>
<dbReference type="InterPro" id="IPR038371">
    <property type="entry name" value="Cu_polyphenol_OxRdtase_sf"/>
</dbReference>
<dbReference type="InterPro" id="IPR003730">
    <property type="entry name" value="Cu_polyphenol_OxRdtase"/>
</dbReference>